<evidence type="ECO:0000313" key="2">
    <source>
        <dbReference type="Proteomes" id="UP000019666"/>
    </source>
</evidence>
<evidence type="ECO:0008006" key="3">
    <source>
        <dbReference type="Google" id="ProtNLM"/>
    </source>
</evidence>
<evidence type="ECO:0000313" key="1">
    <source>
        <dbReference type="EMBL" id="EYD74731.1"/>
    </source>
</evidence>
<keyword evidence="2" id="KW-1185">Reference proteome</keyword>
<reference evidence="1 2" key="1">
    <citation type="submission" date="2013-02" db="EMBL/GenBank/DDBJ databases">
        <authorList>
            <person name="Fiebig A."/>
            <person name="Goeker M."/>
            <person name="Klenk H.-P.P."/>
        </authorList>
    </citation>
    <scope>NUCLEOTIDE SEQUENCE [LARGE SCALE GENOMIC DNA]</scope>
    <source>
        <strain evidence="1 2">DSM 19309</strain>
    </source>
</reference>
<gene>
    <name evidence="1" type="ORF">Rumeso_03684</name>
</gene>
<dbReference type="AlphaFoldDB" id="A0A017HK45"/>
<accession>A0A017HK45</accession>
<proteinExistence type="predicted"/>
<dbReference type="EMBL" id="AOSK01000108">
    <property type="protein sequence ID" value="EYD74731.1"/>
    <property type="molecule type" value="Genomic_DNA"/>
</dbReference>
<dbReference type="Proteomes" id="UP000019666">
    <property type="component" value="Unassembled WGS sequence"/>
</dbReference>
<protein>
    <recommendedName>
        <fullName evidence="3">Roadblock/LAMTOR2 domain-containing protein</fullName>
    </recommendedName>
</protein>
<comment type="caution">
    <text evidence="1">The sequence shown here is derived from an EMBL/GenBank/DDBJ whole genome shotgun (WGS) entry which is preliminary data.</text>
</comment>
<dbReference type="STRING" id="442562.Rumeso_03684"/>
<dbReference type="HOGENOM" id="CLU_139202_2_1_5"/>
<sequence length="115" mass="12538">MMRASFHDIAGFLGACLVDSESGLTLMAKAGGPVDLEAAATFSTQIAAAKLRVMSAMGLNEKIENVLITQADRIHFIRPLEKAPGVILYVCLERKAARLGMALMQVERIERDLFM</sequence>
<name>A0A017HK45_9RHOB</name>
<organism evidence="1 2">
    <name type="scientific">Rubellimicrobium mesophilum DSM 19309</name>
    <dbReference type="NCBI Taxonomy" id="442562"/>
    <lineage>
        <taxon>Bacteria</taxon>
        <taxon>Pseudomonadati</taxon>
        <taxon>Pseudomonadota</taxon>
        <taxon>Alphaproteobacteria</taxon>
        <taxon>Rhodobacterales</taxon>
        <taxon>Roseobacteraceae</taxon>
        <taxon>Rubellimicrobium</taxon>
    </lineage>
</organism>